<evidence type="ECO:0000313" key="2">
    <source>
        <dbReference type="Proteomes" id="UP000747542"/>
    </source>
</evidence>
<gene>
    <name evidence="1" type="ORF">Hamer_G016178</name>
</gene>
<organism evidence="1 2">
    <name type="scientific">Homarus americanus</name>
    <name type="common">American lobster</name>
    <dbReference type="NCBI Taxonomy" id="6706"/>
    <lineage>
        <taxon>Eukaryota</taxon>
        <taxon>Metazoa</taxon>
        <taxon>Ecdysozoa</taxon>
        <taxon>Arthropoda</taxon>
        <taxon>Crustacea</taxon>
        <taxon>Multicrustacea</taxon>
        <taxon>Malacostraca</taxon>
        <taxon>Eumalacostraca</taxon>
        <taxon>Eucarida</taxon>
        <taxon>Decapoda</taxon>
        <taxon>Pleocyemata</taxon>
        <taxon>Astacidea</taxon>
        <taxon>Nephropoidea</taxon>
        <taxon>Nephropidae</taxon>
        <taxon>Homarus</taxon>
    </lineage>
</organism>
<accession>A0A8J5N0T9</accession>
<sequence>MTQGGEGEGWVSGASNDRDCLLSPPEVPRVACYSPTTPVRLCPATLHVSCHPACVLPLCICVLPPCMCPATLHLCPATLHLCPATLHLCPIILSLCPASVLLSCLCVLPSSLCVVLSCLCVLPSCLCVLPPCLLCPATLPLDCLKECHRQIENWTQNNGEGASMSASTTPTDMREVMF</sequence>
<protein>
    <submittedName>
        <fullName evidence="1">Uncharacterized protein</fullName>
    </submittedName>
</protein>
<dbReference type="EMBL" id="JAHLQT010014436">
    <property type="protein sequence ID" value="KAG7170361.1"/>
    <property type="molecule type" value="Genomic_DNA"/>
</dbReference>
<dbReference type="AlphaFoldDB" id="A0A8J5N0T9"/>
<name>A0A8J5N0T9_HOMAM</name>
<comment type="caution">
    <text evidence="1">The sequence shown here is derived from an EMBL/GenBank/DDBJ whole genome shotgun (WGS) entry which is preliminary data.</text>
</comment>
<keyword evidence="2" id="KW-1185">Reference proteome</keyword>
<reference evidence="1" key="1">
    <citation type="journal article" date="2021" name="Sci. Adv.">
        <title>The American lobster genome reveals insights on longevity, neural, and immune adaptations.</title>
        <authorList>
            <person name="Polinski J.M."/>
            <person name="Zimin A.V."/>
            <person name="Clark K.F."/>
            <person name="Kohn A.B."/>
            <person name="Sadowski N."/>
            <person name="Timp W."/>
            <person name="Ptitsyn A."/>
            <person name="Khanna P."/>
            <person name="Romanova D.Y."/>
            <person name="Williams P."/>
            <person name="Greenwood S.J."/>
            <person name="Moroz L.L."/>
            <person name="Walt D.R."/>
            <person name="Bodnar A.G."/>
        </authorList>
    </citation>
    <scope>NUCLEOTIDE SEQUENCE</scope>
    <source>
        <strain evidence="1">GMGI-L3</strain>
    </source>
</reference>
<dbReference type="Proteomes" id="UP000747542">
    <property type="component" value="Unassembled WGS sequence"/>
</dbReference>
<evidence type="ECO:0000313" key="1">
    <source>
        <dbReference type="EMBL" id="KAG7170361.1"/>
    </source>
</evidence>
<proteinExistence type="predicted"/>